<sequence length="77" mass="8186">MGMPSKYKCCGTVVKVGPRATSAPVVVVSVMTVLRFDHLPATPSRGADGSPATYPPRPRAGGPRIRTRAACFDRETQ</sequence>
<name>A0A6G1C1Y5_9ORYZ</name>
<dbReference type="EMBL" id="SPHZ02000011">
    <property type="protein sequence ID" value="KAF0894180.1"/>
    <property type="molecule type" value="Genomic_DNA"/>
</dbReference>
<evidence type="ECO:0000256" key="1">
    <source>
        <dbReference type="SAM" id="MobiDB-lite"/>
    </source>
</evidence>
<evidence type="ECO:0000313" key="3">
    <source>
        <dbReference type="Proteomes" id="UP000479710"/>
    </source>
</evidence>
<organism evidence="2 3">
    <name type="scientific">Oryza meyeriana var. granulata</name>
    <dbReference type="NCBI Taxonomy" id="110450"/>
    <lineage>
        <taxon>Eukaryota</taxon>
        <taxon>Viridiplantae</taxon>
        <taxon>Streptophyta</taxon>
        <taxon>Embryophyta</taxon>
        <taxon>Tracheophyta</taxon>
        <taxon>Spermatophyta</taxon>
        <taxon>Magnoliopsida</taxon>
        <taxon>Liliopsida</taxon>
        <taxon>Poales</taxon>
        <taxon>Poaceae</taxon>
        <taxon>BOP clade</taxon>
        <taxon>Oryzoideae</taxon>
        <taxon>Oryzeae</taxon>
        <taxon>Oryzinae</taxon>
        <taxon>Oryza</taxon>
        <taxon>Oryza meyeriana</taxon>
    </lineage>
</organism>
<evidence type="ECO:0000313" key="2">
    <source>
        <dbReference type="EMBL" id="KAF0894180.1"/>
    </source>
</evidence>
<proteinExistence type="predicted"/>
<keyword evidence="3" id="KW-1185">Reference proteome</keyword>
<protein>
    <submittedName>
        <fullName evidence="2">Uncharacterized protein</fullName>
    </submittedName>
</protein>
<feature type="compositionally biased region" description="Low complexity" evidence="1">
    <location>
        <begin position="59"/>
        <end position="70"/>
    </location>
</feature>
<gene>
    <name evidence="2" type="ORF">E2562_035699</name>
</gene>
<dbReference type="AlphaFoldDB" id="A0A6G1C1Y5"/>
<reference evidence="2 3" key="1">
    <citation type="submission" date="2019-11" db="EMBL/GenBank/DDBJ databases">
        <title>Whole genome sequence of Oryza granulata.</title>
        <authorList>
            <person name="Li W."/>
        </authorList>
    </citation>
    <scope>NUCLEOTIDE SEQUENCE [LARGE SCALE GENOMIC DNA]</scope>
    <source>
        <strain evidence="3">cv. Menghai</strain>
        <tissue evidence="2">Leaf</tissue>
    </source>
</reference>
<dbReference type="Proteomes" id="UP000479710">
    <property type="component" value="Unassembled WGS sequence"/>
</dbReference>
<accession>A0A6G1C1Y5</accession>
<feature type="region of interest" description="Disordered" evidence="1">
    <location>
        <begin position="40"/>
        <end position="77"/>
    </location>
</feature>
<comment type="caution">
    <text evidence="2">The sequence shown here is derived from an EMBL/GenBank/DDBJ whole genome shotgun (WGS) entry which is preliminary data.</text>
</comment>